<gene>
    <name evidence="2" type="ordered locus">CF0479</name>
</gene>
<evidence type="ECO:0000256" key="1">
    <source>
        <dbReference type="SAM" id="Phobius"/>
    </source>
</evidence>
<proteinExistence type="predicted"/>
<keyword evidence="1" id="KW-0472">Membrane</keyword>
<evidence type="ECO:0000313" key="2">
    <source>
        <dbReference type="EMBL" id="BAE81251.1"/>
    </source>
</evidence>
<accession>Q254N7</accession>
<feature type="transmembrane region" description="Helical" evidence="1">
    <location>
        <begin position="59"/>
        <end position="83"/>
    </location>
</feature>
<dbReference type="OrthoDB" id="17520at2"/>
<keyword evidence="1" id="KW-0812">Transmembrane</keyword>
<dbReference type="EMBL" id="AP006861">
    <property type="protein sequence ID" value="BAE81251.1"/>
    <property type="molecule type" value="Genomic_DNA"/>
</dbReference>
<protein>
    <submittedName>
        <fullName evidence="2">Uncharacterized protein</fullName>
    </submittedName>
</protein>
<dbReference type="HOGENOM" id="CLU_036378_1_0_0"/>
<dbReference type="KEGG" id="cfe:BAE81251.1"/>
<feature type="transmembrane region" description="Helical" evidence="1">
    <location>
        <begin position="30"/>
        <end position="53"/>
    </location>
</feature>
<organism evidence="2 3">
    <name type="scientific">Chlamydia felis (strain Fe/C-56)</name>
    <name type="common">Chlamydophila felis</name>
    <dbReference type="NCBI Taxonomy" id="264202"/>
    <lineage>
        <taxon>Bacteria</taxon>
        <taxon>Pseudomonadati</taxon>
        <taxon>Chlamydiota</taxon>
        <taxon>Chlamydiia</taxon>
        <taxon>Chlamydiales</taxon>
        <taxon>Chlamydiaceae</taxon>
        <taxon>Chlamydia/Chlamydophila group</taxon>
        <taxon>Chlamydia</taxon>
    </lineage>
</organism>
<keyword evidence="3" id="KW-1185">Reference proteome</keyword>
<dbReference type="AlphaFoldDB" id="Q254N7"/>
<name>Q254N7_CHLFF</name>
<dbReference type="InterPro" id="IPR010792">
    <property type="entry name" value="DUF1389"/>
</dbReference>
<dbReference type="RefSeq" id="WP_011458031.1">
    <property type="nucleotide sequence ID" value="NC_007899.1"/>
</dbReference>
<reference evidence="2 3" key="1">
    <citation type="journal article" date="2006" name="DNA Res.">
        <title>Genome sequence of the cat pathogen, Chlamydophila felis.</title>
        <authorList>
            <person name="Azuma Y."/>
            <person name="Hirakawa H."/>
            <person name="Yamashita A."/>
            <person name="Cai Y."/>
            <person name="Rahman M.A."/>
            <person name="Suzuki H."/>
            <person name="Mitaku S."/>
            <person name="Toh H."/>
            <person name="Goto S."/>
            <person name="Murakami T."/>
            <person name="Sugi K."/>
            <person name="Hayashi H."/>
            <person name="Fukushi H."/>
            <person name="Hattori M."/>
            <person name="Kuhara S."/>
            <person name="Shirai M."/>
        </authorList>
    </citation>
    <scope>NUCLEOTIDE SEQUENCE [LARGE SCALE GENOMIC DNA]</scope>
    <source>
        <strain evidence="2 3">Fe/C-56</strain>
    </source>
</reference>
<sequence length="424" mass="48200">MSGIILHSLFRNDCRCHASYSFDKRIHDRVTIAIIMTVISAVSLIIALIPAIIMATPIGFIWAGIFGGIALALFVFAILTNYLRTNIPEGLKKVFKENYPPDFCSFIEKNQLTVQEIRLLLNALEEAGADRDISFHKYSVALPPKLKTALKRYGISEFVDGLEQGDLVSLDSVLIKNCPLYWLRKFIKAAPEFPVRGIIDPSYEEVASYWLGRSGGCRNAGTVFSDNVYFISQKIQKEDFEKLSLCIQSNDWLNEELVAEKHRIAEACLELKKQTLEDNAGIDVANFFKEIENSLLELCTHGVSWGQLNLISSMNSDEWNFLCALDGNKQGVQRFAVPCLEEVSDERHHLYEPMISLVTWRDIRGLGLDVEALLNQQIRDPQDRLVKYFTRQSRYHRAIDLVPKEALERLPRYTLDFSTGNRVG</sequence>
<dbReference type="Proteomes" id="UP000001260">
    <property type="component" value="Chromosome"/>
</dbReference>
<dbReference type="Pfam" id="PF07146">
    <property type="entry name" value="DUF1389"/>
    <property type="match status" value="1"/>
</dbReference>
<evidence type="ECO:0000313" key="3">
    <source>
        <dbReference type="Proteomes" id="UP000001260"/>
    </source>
</evidence>
<keyword evidence="1" id="KW-1133">Transmembrane helix</keyword>